<proteinExistence type="predicted"/>
<dbReference type="AlphaFoldDB" id="A0A662ZEQ8"/>
<feature type="region of interest" description="Disordered" evidence="1">
    <location>
        <begin position="89"/>
        <end position="181"/>
    </location>
</feature>
<feature type="compositionally biased region" description="Polar residues" evidence="1">
    <location>
        <begin position="280"/>
        <end position="289"/>
    </location>
</feature>
<evidence type="ECO:0000313" key="2">
    <source>
        <dbReference type="EMBL" id="SFK59873.1"/>
    </source>
</evidence>
<feature type="compositionally biased region" description="Basic and acidic residues" evidence="1">
    <location>
        <begin position="89"/>
        <end position="101"/>
    </location>
</feature>
<protein>
    <submittedName>
        <fullName evidence="2">SprA-related family protein</fullName>
    </submittedName>
</protein>
<evidence type="ECO:0000313" key="3">
    <source>
        <dbReference type="Proteomes" id="UP000243374"/>
    </source>
</evidence>
<organism evidence="2 3">
    <name type="scientific">Succinivibrio dextrinosolvens</name>
    <dbReference type="NCBI Taxonomy" id="83771"/>
    <lineage>
        <taxon>Bacteria</taxon>
        <taxon>Pseudomonadati</taxon>
        <taxon>Pseudomonadota</taxon>
        <taxon>Gammaproteobacteria</taxon>
        <taxon>Aeromonadales</taxon>
        <taxon>Succinivibrionaceae</taxon>
        <taxon>Succinivibrio</taxon>
    </lineage>
</organism>
<feature type="region of interest" description="Disordered" evidence="1">
    <location>
        <begin position="245"/>
        <end position="289"/>
    </location>
</feature>
<dbReference type="InterPro" id="IPR021973">
    <property type="entry name" value="SprA-related"/>
</dbReference>
<dbReference type="RefSeq" id="WP_074841973.1">
    <property type="nucleotide sequence ID" value="NZ_CP047056.1"/>
</dbReference>
<dbReference type="Pfam" id="PF12118">
    <property type="entry name" value="SprA-related"/>
    <property type="match status" value="1"/>
</dbReference>
<dbReference type="EMBL" id="FOSF01000133">
    <property type="protein sequence ID" value="SFK59873.1"/>
    <property type="molecule type" value="Genomic_DNA"/>
</dbReference>
<dbReference type="OrthoDB" id="9812722at2"/>
<accession>A0A662ZEQ8</accession>
<dbReference type="Proteomes" id="UP000243374">
    <property type="component" value="Unassembled WGS sequence"/>
</dbReference>
<keyword evidence="3" id="KW-1185">Reference proteome</keyword>
<feature type="compositionally biased region" description="Basic and acidic residues" evidence="1">
    <location>
        <begin position="246"/>
        <end position="264"/>
    </location>
</feature>
<evidence type="ECO:0000256" key="1">
    <source>
        <dbReference type="SAM" id="MobiDB-lite"/>
    </source>
</evidence>
<sequence>MSLVNTIYLNSVEGSENRIYQAHNTAVSLVGNREDDEKKKNTLLDDVVTLSEKTQNDSNQDLFSKNRSKALMAYRQFGNISIEDAAKEVVKSQELPEDKAAQNDTEQDGEEQDVKTDPENKEDKDKQKVGKENDKKSNGEELTDEEQAEVQKLKERDQEVRTHEKAHQNAGGQYASAPVYDFKKGPDGKDYAVGGHVNIDTSKESDPDKTIEKMRVVIKAAKAPAQPSGQDIKVAAEAQQTLNEAQMEKAKNQQEEMKAKENPQKTEVQSEDIRKETPETKPQASLSEA</sequence>
<feature type="compositionally biased region" description="Basic and acidic residues" evidence="1">
    <location>
        <begin position="149"/>
        <end position="167"/>
    </location>
</feature>
<feature type="compositionally biased region" description="Basic and acidic residues" evidence="1">
    <location>
        <begin position="112"/>
        <end position="139"/>
    </location>
</feature>
<name>A0A662ZEQ8_9GAMM</name>
<gene>
    <name evidence="2" type="ORF">SAMN04487865_11332</name>
</gene>
<reference evidence="2 3" key="1">
    <citation type="submission" date="2016-10" db="EMBL/GenBank/DDBJ databases">
        <authorList>
            <person name="Varghese N."/>
            <person name="Submissions S."/>
        </authorList>
    </citation>
    <scope>NUCLEOTIDE SEQUENCE [LARGE SCALE GENOMIC DNA]</scope>
    <source>
        <strain evidence="2 3">22B</strain>
    </source>
</reference>